<sequence length="124" mass="14203">MSTDRIKLANMVFYAHHGVDESERAMGRRFLIDVELELDLRPAAASDDLTQTVDYVEVYRSVRALCESQQFSLIETLADRVAQRFLAEHSQVESITVWARKQEPPVGGLIDHVEVRLTRTREDS</sequence>
<dbReference type="UniPathway" id="UPA00077">
    <property type="reaction ID" value="UER00154"/>
</dbReference>
<organism evidence="8 9">
    <name type="scientific">candidate division KD3-62 bacterium DG_56</name>
    <dbReference type="NCBI Taxonomy" id="1704032"/>
    <lineage>
        <taxon>Bacteria</taxon>
        <taxon>candidate division KD3-62</taxon>
    </lineage>
</organism>
<proteinExistence type="inferred from homology"/>
<dbReference type="NCBIfam" id="TIGR00525">
    <property type="entry name" value="folB"/>
    <property type="match status" value="1"/>
</dbReference>
<evidence type="ECO:0000256" key="3">
    <source>
        <dbReference type="ARBA" id="ARBA00005708"/>
    </source>
</evidence>
<protein>
    <recommendedName>
        <fullName evidence="6">7,8-dihydroneopterin aldolase</fullName>
        <ecNumber evidence="6">4.1.2.25</ecNumber>
    </recommendedName>
</protein>
<keyword evidence="5 6" id="KW-0456">Lyase</keyword>
<dbReference type="SUPFAM" id="SSF55620">
    <property type="entry name" value="Tetrahydrobiopterin biosynthesis enzymes-like"/>
    <property type="match status" value="1"/>
</dbReference>
<dbReference type="Proteomes" id="UP000052020">
    <property type="component" value="Unassembled WGS sequence"/>
</dbReference>
<dbReference type="AlphaFoldDB" id="A0A0S7XI05"/>
<dbReference type="InterPro" id="IPR006156">
    <property type="entry name" value="Dihydroneopterin_aldolase"/>
</dbReference>
<dbReference type="CDD" id="cd00534">
    <property type="entry name" value="DHNA_DHNTPE"/>
    <property type="match status" value="1"/>
</dbReference>
<dbReference type="GO" id="GO:0004150">
    <property type="term" value="F:dihydroneopterin aldolase activity"/>
    <property type="evidence" value="ECO:0007669"/>
    <property type="project" value="UniProtKB-UniRule"/>
</dbReference>
<dbReference type="NCBIfam" id="TIGR00526">
    <property type="entry name" value="folB_dom"/>
    <property type="match status" value="1"/>
</dbReference>
<dbReference type="InterPro" id="IPR006157">
    <property type="entry name" value="FolB_dom"/>
</dbReference>
<dbReference type="PANTHER" id="PTHR42844:SF1">
    <property type="entry name" value="DIHYDRONEOPTERIN ALDOLASE 1-RELATED"/>
    <property type="match status" value="1"/>
</dbReference>
<evidence type="ECO:0000256" key="4">
    <source>
        <dbReference type="ARBA" id="ARBA00022909"/>
    </source>
</evidence>
<dbReference type="FunFam" id="3.30.1130.10:FF:000003">
    <property type="entry name" value="7,8-dihydroneopterin aldolase"/>
    <property type="match status" value="1"/>
</dbReference>
<evidence type="ECO:0000256" key="2">
    <source>
        <dbReference type="ARBA" id="ARBA00005013"/>
    </source>
</evidence>
<dbReference type="EMBL" id="LIZY01000132">
    <property type="protein sequence ID" value="KPJ62085.1"/>
    <property type="molecule type" value="Genomic_DNA"/>
</dbReference>
<keyword evidence="4 6" id="KW-0289">Folate biosynthesis</keyword>
<dbReference type="Gene3D" id="3.30.1130.10">
    <property type="match status" value="1"/>
</dbReference>
<evidence type="ECO:0000313" key="8">
    <source>
        <dbReference type="EMBL" id="KPJ62085.1"/>
    </source>
</evidence>
<comment type="function">
    <text evidence="6">Catalyzes the conversion of 7,8-dihydroneopterin to 6-hydroxymethyl-7,8-dihydropterin.</text>
</comment>
<name>A0A0S7XI05_9BACT</name>
<evidence type="ECO:0000256" key="1">
    <source>
        <dbReference type="ARBA" id="ARBA00001353"/>
    </source>
</evidence>
<feature type="domain" description="Dihydroneopterin aldolase/epimerase" evidence="7">
    <location>
        <begin position="6"/>
        <end position="119"/>
    </location>
</feature>
<reference evidence="8 9" key="1">
    <citation type="journal article" date="2015" name="Microbiome">
        <title>Genomic resolution of linkages in carbon, nitrogen, and sulfur cycling among widespread estuary sediment bacteria.</title>
        <authorList>
            <person name="Baker B.J."/>
            <person name="Lazar C.S."/>
            <person name="Teske A.P."/>
            <person name="Dick G.J."/>
        </authorList>
    </citation>
    <scope>NUCLEOTIDE SEQUENCE [LARGE SCALE GENOMIC DNA]</scope>
    <source>
        <strain evidence="8">DG_56</strain>
    </source>
</reference>
<accession>A0A0S7XI05</accession>
<comment type="similarity">
    <text evidence="3 6">Belongs to the DHNA family.</text>
</comment>
<dbReference type="GO" id="GO:0046656">
    <property type="term" value="P:folic acid biosynthetic process"/>
    <property type="evidence" value="ECO:0007669"/>
    <property type="project" value="UniProtKB-UniRule"/>
</dbReference>
<comment type="catalytic activity">
    <reaction evidence="1 6">
        <text>7,8-dihydroneopterin = 6-hydroxymethyl-7,8-dihydropterin + glycolaldehyde</text>
        <dbReference type="Rhea" id="RHEA:10540"/>
        <dbReference type="ChEBI" id="CHEBI:17001"/>
        <dbReference type="ChEBI" id="CHEBI:17071"/>
        <dbReference type="ChEBI" id="CHEBI:44841"/>
        <dbReference type="EC" id="4.1.2.25"/>
    </reaction>
</comment>
<dbReference type="PATRIC" id="fig|1704032.3.peg.992"/>
<dbReference type="GO" id="GO:0046654">
    <property type="term" value="P:tetrahydrofolate biosynthetic process"/>
    <property type="evidence" value="ECO:0007669"/>
    <property type="project" value="UniProtKB-UniRule"/>
</dbReference>
<comment type="caution">
    <text evidence="8">The sequence shown here is derived from an EMBL/GenBank/DDBJ whole genome shotgun (WGS) entry which is preliminary data.</text>
</comment>
<evidence type="ECO:0000313" key="9">
    <source>
        <dbReference type="Proteomes" id="UP000052020"/>
    </source>
</evidence>
<evidence type="ECO:0000259" key="7">
    <source>
        <dbReference type="SMART" id="SM00905"/>
    </source>
</evidence>
<dbReference type="Pfam" id="PF02152">
    <property type="entry name" value="FolB"/>
    <property type="match status" value="1"/>
</dbReference>
<dbReference type="PANTHER" id="PTHR42844">
    <property type="entry name" value="DIHYDRONEOPTERIN ALDOLASE 1-RELATED"/>
    <property type="match status" value="1"/>
</dbReference>
<dbReference type="GO" id="GO:0005737">
    <property type="term" value="C:cytoplasm"/>
    <property type="evidence" value="ECO:0007669"/>
    <property type="project" value="TreeGrafter"/>
</dbReference>
<evidence type="ECO:0000256" key="6">
    <source>
        <dbReference type="RuleBase" id="RU362079"/>
    </source>
</evidence>
<comment type="pathway">
    <text evidence="2 6">Cofactor biosynthesis; tetrahydrofolate biosynthesis; 2-amino-4-hydroxy-6-hydroxymethyl-7,8-dihydropteridine diphosphate from 7,8-dihydroneopterin triphosphate: step 3/4.</text>
</comment>
<evidence type="ECO:0000256" key="5">
    <source>
        <dbReference type="ARBA" id="ARBA00023239"/>
    </source>
</evidence>
<dbReference type="SMART" id="SM00905">
    <property type="entry name" value="FolB"/>
    <property type="match status" value="1"/>
</dbReference>
<dbReference type="InterPro" id="IPR043133">
    <property type="entry name" value="GTP-CH-I_C/QueF"/>
</dbReference>
<dbReference type="EC" id="4.1.2.25" evidence="6"/>
<gene>
    <name evidence="8" type="ORF">AMK68_05350</name>
</gene>